<dbReference type="Proteomes" id="UP000019118">
    <property type="component" value="Unassembled WGS sequence"/>
</dbReference>
<feature type="transmembrane region" description="Helical" evidence="9">
    <location>
        <begin position="445"/>
        <end position="463"/>
    </location>
</feature>
<dbReference type="PANTHER" id="PTHR48041:SF133">
    <property type="entry name" value="GH24286P"/>
    <property type="match status" value="1"/>
</dbReference>
<dbReference type="SMART" id="SM00382">
    <property type="entry name" value="AAA"/>
    <property type="match status" value="1"/>
</dbReference>
<dbReference type="GO" id="GO:0005524">
    <property type="term" value="F:ATP binding"/>
    <property type="evidence" value="ECO:0007669"/>
    <property type="project" value="UniProtKB-KW"/>
</dbReference>
<dbReference type="CDD" id="cd03213">
    <property type="entry name" value="ABCG_EPDR"/>
    <property type="match status" value="1"/>
</dbReference>
<dbReference type="GO" id="GO:0005886">
    <property type="term" value="C:plasma membrane"/>
    <property type="evidence" value="ECO:0007669"/>
    <property type="project" value="TreeGrafter"/>
</dbReference>
<evidence type="ECO:0000256" key="4">
    <source>
        <dbReference type="ARBA" id="ARBA00022692"/>
    </source>
</evidence>
<feature type="transmembrane region" description="Helical" evidence="9">
    <location>
        <begin position="664"/>
        <end position="686"/>
    </location>
</feature>
<organism evidence="11">
    <name type="scientific">Dendroctonus ponderosae</name>
    <name type="common">Mountain pine beetle</name>
    <dbReference type="NCBI Taxonomy" id="77166"/>
    <lineage>
        <taxon>Eukaryota</taxon>
        <taxon>Metazoa</taxon>
        <taxon>Ecdysozoa</taxon>
        <taxon>Arthropoda</taxon>
        <taxon>Hexapoda</taxon>
        <taxon>Insecta</taxon>
        <taxon>Pterygota</taxon>
        <taxon>Neoptera</taxon>
        <taxon>Endopterygota</taxon>
        <taxon>Coleoptera</taxon>
        <taxon>Polyphaga</taxon>
        <taxon>Cucujiformia</taxon>
        <taxon>Curculionidae</taxon>
        <taxon>Scolytinae</taxon>
        <taxon>Dendroctonus</taxon>
    </lineage>
</organism>
<sequence length="698" mass="78724">MQKTVAINSRLCAFHDHFQSTILTFLSCYCTCSLRCLGLVVYYYCWDMDGIRSSPVRLKNIGKKRPDSLKIDLLKVPTTENGTSDKCATPTESYSSEDSVNVTFRNISYSVSEGFFKKEKKHLLNNINGDFHSAELTAIMGPSGAGKSTLMDILAGYITHGVTGQININDKVRDLSAFRKQACYIMQDDNLQPLLTVNEAMMVAVNLKLPSDLSLSEKAKKVMEILESVDLGSDRETKTFELSGGQKKRLSIALELVTNPQVMFFDEPTSGLDIVASKQCITLLKELASLNRTVICTIHQPSASILDLFHHVYVVANGSCMYQGSVNALLPYLSEVHLTCPTFHNPSDFLLEVISGDHGDYSQILIQKSKNGLSQRWRSEIPYSAKNGLREIYQTPVVTQPPVQLTCIKDTPNTYSTSFGHQLLVLLKRTFLVISRDKTLTYNRLLTHFCIAIFIGILYYGIGSEAGDMYDNFKFMFFSAMFLMLTSFNCVTTTFPSELPIITREYFNKWYSLKSYYLALTFADIPVQICATLLYGSVTYFLTKQPVESFRIVSFLFMCVLISLVAQSFGLFIGACMDVKNGVIFGPFCMLPFTIFSGFFVQLNACHPSMRWLFHISFLKYGFEGMVLSVFGYDRPKLPCNSEYCHYSRPEKFLSNMDMAKSTYSLAVIFLGGLIVAIRISAYFVLRVQVRRSRGKRR</sequence>
<dbReference type="AlphaFoldDB" id="N6TU97"/>
<feature type="transmembrane region" description="Helical" evidence="9">
    <location>
        <begin position="21"/>
        <end position="44"/>
    </location>
</feature>
<keyword evidence="8 9" id="KW-0472">Membrane</keyword>
<feature type="domain" description="ABC transporter" evidence="10">
    <location>
        <begin position="102"/>
        <end position="342"/>
    </location>
</feature>
<dbReference type="Pfam" id="PF00005">
    <property type="entry name" value="ABC_tran"/>
    <property type="match status" value="1"/>
</dbReference>
<keyword evidence="4 9" id="KW-0812">Transmembrane</keyword>
<dbReference type="InterPro" id="IPR017871">
    <property type="entry name" value="ABC_transporter-like_CS"/>
</dbReference>
<evidence type="ECO:0000256" key="8">
    <source>
        <dbReference type="ARBA" id="ARBA00023136"/>
    </source>
</evidence>
<dbReference type="Pfam" id="PF01061">
    <property type="entry name" value="ABC2_membrane"/>
    <property type="match status" value="1"/>
</dbReference>
<dbReference type="FunFam" id="3.40.50.300:FF:001077">
    <property type="entry name" value="Uncharacterized protein, isoform A"/>
    <property type="match status" value="1"/>
</dbReference>
<dbReference type="EMBL" id="KB741209">
    <property type="protein sequence ID" value="ENN72850.1"/>
    <property type="molecule type" value="Genomic_DNA"/>
</dbReference>
<dbReference type="GO" id="GO:0016887">
    <property type="term" value="F:ATP hydrolysis activity"/>
    <property type="evidence" value="ECO:0007669"/>
    <property type="project" value="InterPro"/>
</dbReference>
<keyword evidence="6" id="KW-0067">ATP-binding</keyword>
<evidence type="ECO:0000259" key="10">
    <source>
        <dbReference type="PROSITE" id="PS50893"/>
    </source>
</evidence>
<dbReference type="InterPro" id="IPR027417">
    <property type="entry name" value="P-loop_NTPase"/>
</dbReference>
<dbReference type="InterPro" id="IPR013525">
    <property type="entry name" value="ABC2_TM"/>
</dbReference>
<protein>
    <recommendedName>
        <fullName evidence="10">ABC transporter domain-containing protein</fullName>
    </recommendedName>
</protein>
<evidence type="ECO:0000256" key="1">
    <source>
        <dbReference type="ARBA" id="ARBA00004141"/>
    </source>
</evidence>
<keyword evidence="13" id="KW-1185">Reference proteome</keyword>
<reference evidence="12" key="2">
    <citation type="submission" date="2024-08" db="UniProtKB">
        <authorList>
            <consortium name="EnsemblMetazoa"/>
        </authorList>
    </citation>
    <scope>IDENTIFICATION</scope>
</reference>
<accession>N6TU97</accession>
<feature type="transmembrane region" description="Helical" evidence="9">
    <location>
        <begin position="555"/>
        <end position="575"/>
    </location>
</feature>
<dbReference type="PROSITE" id="PS00211">
    <property type="entry name" value="ABC_TRANSPORTER_1"/>
    <property type="match status" value="1"/>
</dbReference>
<evidence type="ECO:0000256" key="9">
    <source>
        <dbReference type="SAM" id="Phobius"/>
    </source>
</evidence>
<keyword evidence="7 9" id="KW-1133">Transmembrane helix</keyword>
<evidence type="ECO:0000313" key="13">
    <source>
        <dbReference type="Proteomes" id="UP000019118"/>
    </source>
</evidence>
<feature type="transmembrane region" description="Helical" evidence="9">
    <location>
        <begin position="475"/>
        <end position="496"/>
    </location>
</feature>
<gene>
    <name evidence="11" type="ORF">YQE_10530</name>
</gene>
<dbReference type="PROSITE" id="PS51257">
    <property type="entry name" value="PROKAR_LIPOPROTEIN"/>
    <property type="match status" value="1"/>
</dbReference>
<dbReference type="OMA" id="IFPHEQY"/>
<evidence type="ECO:0000256" key="6">
    <source>
        <dbReference type="ARBA" id="ARBA00022840"/>
    </source>
</evidence>
<dbReference type="HOGENOM" id="CLU_000604_57_6_1"/>
<reference evidence="11 13" key="1">
    <citation type="journal article" date="2013" name="Genome Biol.">
        <title>Draft genome of the mountain pine beetle, Dendroctonus ponderosae Hopkins, a major forest pest.</title>
        <authorList>
            <person name="Keeling C.I."/>
            <person name="Yuen M.M."/>
            <person name="Liao N.Y."/>
            <person name="Docking T.R."/>
            <person name="Chan S.K."/>
            <person name="Taylor G.A."/>
            <person name="Palmquist D.L."/>
            <person name="Jackman S.D."/>
            <person name="Nguyen A."/>
            <person name="Li M."/>
            <person name="Henderson H."/>
            <person name="Janes J.K."/>
            <person name="Zhao Y."/>
            <person name="Pandoh P."/>
            <person name="Moore R."/>
            <person name="Sperling F.A."/>
            <person name="Huber D.P."/>
            <person name="Birol I."/>
            <person name="Jones S.J."/>
            <person name="Bohlmann J."/>
        </authorList>
    </citation>
    <scope>NUCLEOTIDE SEQUENCE</scope>
</reference>
<feature type="transmembrane region" description="Helical" evidence="9">
    <location>
        <begin position="581"/>
        <end position="601"/>
    </location>
</feature>
<dbReference type="Gene3D" id="3.40.50.300">
    <property type="entry name" value="P-loop containing nucleotide triphosphate hydrolases"/>
    <property type="match status" value="1"/>
</dbReference>
<comment type="subcellular location">
    <subcellularLocation>
        <location evidence="1">Membrane</location>
        <topology evidence="1">Multi-pass membrane protein</topology>
    </subcellularLocation>
</comment>
<evidence type="ECO:0000256" key="2">
    <source>
        <dbReference type="ARBA" id="ARBA00005814"/>
    </source>
</evidence>
<dbReference type="InterPro" id="IPR003593">
    <property type="entry name" value="AAA+_ATPase"/>
</dbReference>
<evidence type="ECO:0000256" key="5">
    <source>
        <dbReference type="ARBA" id="ARBA00022741"/>
    </source>
</evidence>
<dbReference type="GO" id="GO:0140359">
    <property type="term" value="F:ABC-type transporter activity"/>
    <property type="evidence" value="ECO:0007669"/>
    <property type="project" value="InterPro"/>
</dbReference>
<keyword evidence="3" id="KW-0813">Transport</keyword>
<evidence type="ECO:0000256" key="7">
    <source>
        <dbReference type="ARBA" id="ARBA00022989"/>
    </source>
</evidence>
<dbReference type="PROSITE" id="PS50893">
    <property type="entry name" value="ABC_TRANSPORTER_2"/>
    <property type="match status" value="1"/>
</dbReference>
<evidence type="ECO:0000313" key="12">
    <source>
        <dbReference type="EnsemblMetazoa" id="XP_019767450.1"/>
    </source>
</evidence>
<dbReference type="PANTHER" id="PTHR48041">
    <property type="entry name" value="ABC TRANSPORTER G FAMILY MEMBER 28"/>
    <property type="match status" value="1"/>
</dbReference>
<feature type="non-terminal residue" evidence="11">
    <location>
        <position position="1"/>
    </location>
</feature>
<name>N6TU97_DENPD</name>
<proteinExistence type="inferred from homology"/>
<dbReference type="KEGG" id="dpa:109542603"/>
<comment type="similarity">
    <text evidence="2">Belongs to the ABC transporter superfamily. ABCG family. Eye pigment precursor importer (TC 3.A.1.204) subfamily.</text>
</comment>
<dbReference type="EnsemblMetazoa" id="XM_019911891.1">
    <property type="protein sequence ID" value="XP_019767450.1"/>
    <property type="gene ID" value="LOC109542603"/>
</dbReference>
<dbReference type="InterPro" id="IPR043926">
    <property type="entry name" value="ABCG_dom"/>
</dbReference>
<dbReference type="Pfam" id="PF19055">
    <property type="entry name" value="ABC2_membrane_7"/>
    <property type="match status" value="1"/>
</dbReference>
<feature type="transmembrane region" description="Helical" evidence="9">
    <location>
        <begin position="516"/>
        <end position="543"/>
    </location>
</feature>
<dbReference type="InterPro" id="IPR003439">
    <property type="entry name" value="ABC_transporter-like_ATP-bd"/>
</dbReference>
<evidence type="ECO:0000256" key="3">
    <source>
        <dbReference type="ARBA" id="ARBA00022448"/>
    </source>
</evidence>
<dbReference type="InterPro" id="IPR050352">
    <property type="entry name" value="ABCG_transporters"/>
</dbReference>
<evidence type="ECO:0000313" key="11">
    <source>
        <dbReference type="EMBL" id="ENN72850.1"/>
    </source>
</evidence>
<keyword evidence="5" id="KW-0547">Nucleotide-binding</keyword>
<dbReference type="OrthoDB" id="66620at2759"/>
<dbReference type="SUPFAM" id="SSF52540">
    <property type="entry name" value="P-loop containing nucleoside triphosphate hydrolases"/>
    <property type="match status" value="1"/>
</dbReference>